<feature type="transmembrane region" description="Helical" evidence="1">
    <location>
        <begin position="119"/>
        <end position="138"/>
    </location>
</feature>
<gene>
    <name evidence="2" type="ORF">GCM10010171_42520</name>
</gene>
<protein>
    <recommendedName>
        <fullName evidence="4">DUF998 domain-containing protein</fullName>
    </recommendedName>
</protein>
<reference evidence="2" key="2">
    <citation type="submission" date="2020-09" db="EMBL/GenBank/DDBJ databases">
        <authorList>
            <person name="Sun Q."/>
            <person name="Ohkuma M."/>
        </authorList>
    </citation>
    <scope>NUCLEOTIDE SEQUENCE</scope>
    <source>
        <strain evidence="2">JCM 3276</strain>
    </source>
</reference>
<feature type="transmembrane region" description="Helical" evidence="1">
    <location>
        <begin position="59"/>
        <end position="80"/>
    </location>
</feature>
<dbReference type="Pfam" id="PF06197">
    <property type="entry name" value="DUF998"/>
    <property type="match status" value="1"/>
</dbReference>
<evidence type="ECO:0000313" key="2">
    <source>
        <dbReference type="EMBL" id="GGS42971.1"/>
    </source>
</evidence>
<dbReference type="Proteomes" id="UP000660680">
    <property type="component" value="Unassembled WGS sequence"/>
</dbReference>
<evidence type="ECO:0000256" key="1">
    <source>
        <dbReference type="SAM" id="Phobius"/>
    </source>
</evidence>
<keyword evidence="3" id="KW-1185">Reference proteome</keyword>
<dbReference type="InterPro" id="IPR009339">
    <property type="entry name" value="DUF998"/>
</dbReference>
<feature type="transmembrane region" description="Helical" evidence="1">
    <location>
        <begin position="183"/>
        <end position="200"/>
    </location>
</feature>
<feature type="transmembrane region" description="Helical" evidence="1">
    <location>
        <begin position="87"/>
        <end position="107"/>
    </location>
</feature>
<name>A0A918GKE8_9PSEU</name>
<accession>A0A918GKE8</accession>
<dbReference type="EMBL" id="BMRB01000003">
    <property type="protein sequence ID" value="GGS42971.1"/>
    <property type="molecule type" value="Genomic_DNA"/>
</dbReference>
<feature type="transmembrane region" description="Helical" evidence="1">
    <location>
        <begin position="18"/>
        <end position="39"/>
    </location>
</feature>
<proteinExistence type="predicted"/>
<keyword evidence="1" id="KW-1133">Transmembrane helix</keyword>
<reference evidence="2" key="1">
    <citation type="journal article" date="2014" name="Int. J. Syst. Evol. Microbiol.">
        <title>Complete genome sequence of Corynebacterium casei LMG S-19264T (=DSM 44701T), isolated from a smear-ripened cheese.</title>
        <authorList>
            <consortium name="US DOE Joint Genome Institute (JGI-PGF)"/>
            <person name="Walter F."/>
            <person name="Albersmeier A."/>
            <person name="Kalinowski J."/>
            <person name="Ruckert C."/>
        </authorList>
    </citation>
    <scope>NUCLEOTIDE SEQUENCE</scope>
    <source>
        <strain evidence="2">JCM 3276</strain>
    </source>
</reference>
<sequence>MSIHGEIAAPESVRARGLALGFVGLALSAVFMVGVHVVGSGQINPVDSTLSTLVFVDGYGWMFGVSVLAMAMAAVGLLLTVPRTDRLLRAALGLAALSCLLVAVFPTNRSGPLTVSAEIHRYAAGVAFFCVPIAAVLVAARLRRSTTRRWLLHSATATAVLLLVFLVSHFGLVPTEIQEMRGLFQRMMFVLQLAILAQLLRARQPAPVLRPALVLAA</sequence>
<organism evidence="2 3">
    <name type="scientific">Actinokineospora fastidiosa</name>
    <dbReference type="NCBI Taxonomy" id="1816"/>
    <lineage>
        <taxon>Bacteria</taxon>
        <taxon>Bacillati</taxon>
        <taxon>Actinomycetota</taxon>
        <taxon>Actinomycetes</taxon>
        <taxon>Pseudonocardiales</taxon>
        <taxon>Pseudonocardiaceae</taxon>
        <taxon>Actinokineospora</taxon>
    </lineage>
</organism>
<keyword evidence="1" id="KW-0472">Membrane</keyword>
<keyword evidence="1" id="KW-0812">Transmembrane</keyword>
<evidence type="ECO:0000313" key="3">
    <source>
        <dbReference type="Proteomes" id="UP000660680"/>
    </source>
</evidence>
<comment type="caution">
    <text evidence="2">The sequence shown here is derived from an EMBL/GenBank/DDBJ whole genome shotgun (WGS) entry which is preliminary data.</text>
</comment>
<dbReference type="AlphaFoldDB" id="A0A918GKE8"/>
<feature type="transmembrane region" description="Helical" evidence="1">
    <location>
        <begin position="150"/>
        <end position="171"/>
    </location>
</feature>
<evidence type="ECO:0008006" key="4">
    <source>
        <dbReference type="Google" id="ProtNLM"/>
    </source>
</evidence>
<dbReference type="RefSeq" id="WP_189212271.1">
    <property type="nucleotide sequence ID" value="NZ_BMRB01000003.1"/>
</dbReference>